<evidence type="ECO:0000256" key="1">
    <source>
        <dbReference type="SAM" id="Phobius"/>
    </source>
</evidence>
<dbReference type="Proteomes" id="UP001234989">
    <property type="component" value="Chromosome 6"/>
</dbReference>
<dbReference type="PANTHER" id="PTHR34656">
    <property type="entry name" value="PYRROLINE-5-CARBOXYLATE REDUCTASE"/>
    <property type="match status" value="1"/>
</dbReference>
<accession>A0AAF0R8V3</accession>
<feature type="transmembrane region" description="Helical" evidence="1">
    <location>
        <begin position="46"/>
        <end position="69"/>
    </location>
</feature>
<gene>
    <name evidence="2" type="ORF">MTR67_027281</name>
</gene>
<organism evidence="2 3">
    <name type="scientific">Solanum verrucosum</name>
    <dbReference type="NCBI Taxonomy" id="315347"/>
    <lineage>
        <taxon>Eukaryota</taxon>
        <taxon>Viridiplantae</taxon>
        <taxon>Streptophyta</taxon>
        <taxon>Embryophyta</taxon>
        <taxon>Tracheophyta</taxon>
        <taxon>Spermatophyta</taxon>
        <taxon>Magnoliopsida</taxon>
        <taxon>eudicotyledons</taxon>
        <taxon>Gunneridae</taxon>
        <taxon>Pentapetalae</taxon>
        <taxon>asterids</taxon>
        <taxon>lamiids</taxon>
        <taxon>Solanales</taxon>
        <taxon>Solanaceae</taxon>
        <taxon>Solanoideae</taxon>
        <taxon>Solaneae</taxon>
        <taxon>Solanum</taxon>
    </lineage>
</organism>
<reference evidence="2" key="1">
    <citation type="submission" date="2023-08" db="EMBL/GenBank/DDBJ databases">
        <title>A de novo genome assembly of Solanum verrucosum Schlechtendal, a Mexican diploid species geographically isolated from the other diploid A-genome species in potato relatives.</title>
        <authorList>
            <person name="Hosaka K."/>
        </authorList>
    </citation>
    <scope>NUCLEOTIDE SEQUENCE</scope>
    <source>
        <tissue evidence="2">Young leaves</tissue>
    </source>
</reference>
<evidence type="ECO:0000313" key="2">
    <source>
        <dbReference type="EMBL" id="WMV33896.1"/>
    </source>
</evidence>
<dbReference type="AlphaFoldDB" id="A0AAF0R8V3"/>
<name>A0AAF0R8V3_SOLVR</name>
<keyword evidence="1" id="KW-0812">Transmembrane</keyword>
<feature type="transmembrane region" description="Helical" evidence="1">
    <location>
        <begin position="7"/>
        <end position="26"/>
    </location>
</feature>
<protein>
    <submittedName>
        <fullName evidence="2">Uncharacterized protein</fullName>
    </submittedName>
</protein>
<evidence type="ECO:0000313" key="3">
    <source>
        <dbReference type="Proteomes" id="UP001234989"/>
    </source>
</evidence>
<keyword evidence="1" id="KW-1133">Transmembrane helix</keyword>
<proteinExistence type="predicted"/>
<keyword evidence="1" id="KW-0472">Membrane</keyword>
<sequence length="183" mass="20773">MGKRRTWVLLFIFVYAILLSISWNFLKSVLSWYESTISANSSNPTISISSSWVTCFICICVIRGSFWVLCGSFSGSFTSYFVKPFQSLTQLISISFRRCTASSSLVDDDFEQNFVTHHSPTQLLKNFDEIKLLRIELPSGELGIDEAMVVKEISERVVALVVMETKLIWVKKKGYIIKWVGSG</sequence>
<keyword evidence="3" id="KW-1185">Reference proteome</keyword>
<dbReference type="PANTHER" id="PTHR34656:SF1">
    <property type="entry name" value="PYRROLINE-5-CARBOXYLATE REDUCTASE"/>
    <property type="match status" value="1"/>
</dbReference>
<dbReference type="EMBL" id="CP133617">
    <property type="protein sequence ID" value="WMV33896.1"/>
    <property type="molecule type" value="Genomic_DNA"/>
</dbReference>